<protein>
    <submittedName>
        <fullName evidence="1">Uncharacterized protein</fullName>
    </submittedName>
</protein>
<evidence type="ECO:0000313" key="2">
    <source>
        <dbReference type="Proteomes" id="UP000510686"/>
    </source>
</evidence>
<name>A0A7D5ZAP4_9HYPO</name>
<dbReference type="EMBL" id="CP058938">
    <property type="protein sequence ID" value="QLI74467.1"/>
    <property type="molecule type" value="Genomic_DNA"/>
</dbReference>
<dbReference type="GeneID" id="90968237"/>
<dbReference type="Proteomes" id="UP000510686">
    <property type="component" value="Chromosome 7"/>
</dbReference>
<evidence type="ECO:0000313" key="1">
    <source>
        <dbReference type="EMBL" id="QLI74467.1"/>
    </source>
</evidence>
<proteinExistence type="predicted"/>
<sequence>MAKDQDSGHDGKAEDFPSICSLRSKTFKKPIIARCGHYFDEPRALGRYKTDPGYAESLVGKNLPSNWLVQVSLSVGWHSAT</sequence>
<dbReference type="KEGG" id="mbrn:90968237"/>
<reference evidence="1 2" key="1">
    <citation type="submission" date="2020-07" db="EMBL/GenBank/DDBJ databases">
        <title>Telomere length de novo assembly of all 7 chromosomes of the fungus, Metarhizium brunneum, using a novel assembly pipeline.</title>
        <authorList>
            <person name="Saud z."/>
            <person name="Kortsinoglou A."/>
            <person name="Kouvelis V.N."/>
            <person name="Butt T.M."/>
        </authorList>
    </citation>
    <scope>NUCLEOTIDE SEQUENCE [LARGE SCALE GENOMIC DNA]</scope>
    <source>
        <strain evidence="1 2">4556</strain>
    </source>
</reference>
<gene>
    <name evidence="1" type="ORF">G6M90_00g108650</name>
</gene>
<keyword evidence="2" id="KW-1185">Reference proteome</keyword>
<dbReference type="RefSeq" id="XP_065987907.1">
    <property type="nucleotide sequence ID" value="XM_066131757.1"/>
</dbReference>
<accession>A0A7D5ZAP4</accession>
<organism evidence="1 2">
    <name type="scientific">Metarhizium brunneum</name>
    <dbReference type="NCBI Taxonomy" id="500148"/>
    <lineage>
        <taxon>Eukaryota</taxon>
        <taxon>Fungi</taxon>
        <taxon>Dikarya</taxon>
        <taxon>Ascomycota</taxon>
        <taxon>Pezizomycotina</taxon>
        <taxon>Sordariomycetes</taxon>
        <taxon>Hypocreomycetidae</taxon>
        <taxon>Hypocreales</taxon>
        <taxon>Clavicipitaceae</taxon>
        <taxon>Metarhizium</taxon>
    </lineage>
</organism>
<dbReference type="AlphaFoldDB" id="A0A7D5ZAP4"/>